<comment type="subcellular location">
    <subcellularLocation>
        <location evidence="1">Cytoplasm</location>
        <location evidence="1">Cytoskeleton</location>
    </subcellularLocation>
</comment>
<dbReference type="SMART" id="SM00129">
    <property type="entry name" value="KISc"/>
    <property type="match status" value="1"/>
</dbReference>
<keyword evidence="5 9" id="KW-0175">Coiled coil</keyword>
<evidence type="ECO:0000256" key="10">
    <source>
        <dbReference type="SAM" id="MobiDB-lite"/>
    </source>
</evidence>
<dbReference type="InterPro" id="IPR001752">
    <property type="entry name" value="Kinesin_motor_dom"/>
</dbReference>
<keyword evidence="7" id="KW-0963">Cytoplasm</keyword>
<dbReference type="InterPro" id="IPR027640">
    <property type="entry name" value="Kinesin-like_fam"/>
</dbReference>
<gene>
    <name evidence="12" type="ORF">CLODIP_2_CD12610</name>
</gene>
<proteinExistence type="inferred from homology"/>
<dbReference type="SUPFAM" id="SSF52540">
    <property type="entry name" value="P-loop containing nucleoside triphosphate hydrolases"/>
    <property type="match status" value="1"/>
</dbReference>
<keyword evidence="2" id="KW-0493">Microtubule</keyword>
<keyword evidence="3 8" id="KW-0547">Nucleotide-binding</keyword>
<feature type="compositionally biased region" description="Polar residues" evidence="10">
    <location>
        <begin position="654"/>
        <end position="667"/>
    </location>
</feature>
<evidence type="ECO:0000256" key="9">
    <source>
        <dbReference type="SAM" id="Coils"/>
    </source>
</evidence>
<dbReference type="GO" id="GO:0007018">
    <property type="term" value="P:microtubule-based movement"/>
    <property type="evidence" value="ECO:0007669"/>
    <property type="project" value="InterPro"/>
</dbReference>
<reference evidence="12 13" key="1">
    <citation type="submission" date="2020-04" db="EMBL/GenBank/DDBJ databases">
        <authorList>
            <person name="Alioto T."/>
            <person name="Alioto T."/>
            <person name="Gomez Garrido J."/>
        </authorList>
    </citation>
    <scope>NUCLEOTIDE SEQUENCE [LARGE SCALE GENOMIC DNA]</scope>
</reference>
<dbReference type="PANTHER" id="PTHR47968">
    <property type="entry name" value="CENTROMERE PROTEIN E"/>
    <property type="match status" value="1"/>
</dbReference>
<dbReference type="InterPro" id="IPR027417">
    <property type="entry name" value="P-loop_NTPase"/>
</dbReference>
<feature type="binding site" evidence="8">
    <location>
        <begin position="170"/>
        <end position="177"/>
    </location>
    <ligand>
        <name>ATP</name>
        <dbReference type="ChEBI" id="CHEBI:30616"/>
    </ligand>
</feature>
<evidence type="ECO:0000259" key="11">
    <source>
        <dbReference type="PROSITE" id="PS50067"/>
    </source>
</evidence>
<dbReference type="Gene3D" id="3.40.850.10">
    <property type="entry name" value="Kinesin motor domain"/>
    <property type="match status" value="1"/>
</dbReference>
<evidence type="ECO:0000256" key="7">
    <source>
        <dbReference type="ARBA" id="ARBA00023212"/>
    </source>
</evidence>
<dbReference type="AlphaFoldDB" id="A0A8S1CUX9"/>
<evidence type="ECO:0000256" key="4">
    <source>
        <dbReference type="ARBA" id="ARBA00022840"/>
    </source>
</evidence>
<dbReference type="PRINTS" id="PR00380">
    <property type="entry name" value="KINESINHEAVY"/>
</dbReference>
<feature type="domain" description="Kinesin motor" evidence="11">
    <location>
        <begin position="71"/>
        <end position="410"/>
    </location>
</feature>
<keyword evidence="6 8" id="KW-0505">Motor protein</keyword>
<keyword evidence="13" id="KW-1185">Reference proteome</keyword>
<dbReference type="GO" id="GO:0008017">
    <property type="term" value="F:microtubule binding"/>
    <property type="evidence" value="ECO:0007669"/>
    <property type="project" value="InterPro"/>
</dbReference>
<dbReference type="Pfam" id="PF00225">
    <property type="entry name" value="Kinesin"/>
    <property type="match status" value="1"/>
</dbReference>
<dbReference type="GO" id="GO:0005874">
    <property type="term" value="C:microtubule"/>
    <property type="evidence" value="ECO:0007669"/>
    <property type="project" value="UniProtKB-KW"/>
</dbReference>
<feature type="region of interest" description="Disordered" evidence="10">
    <location>
        <begin position="652"/>
        <end position="675"/>
    </location>
</feature>
<dbReference type="OrthoDB" id="3176171at2759"/>
<evidence type="ECO:0000256" key="6">
    <source>
        <dbReference type="ARBA" id="ARBA00023175"/>
    </source>
</evidence>
<dbReference type="Proteomes" id="UP000494165">
    <property type="component" value="Unassembled WGS sequence"/>
</dbReference>
<evidence type="ECO:0000256" key="2">
    <source>
        <dbReference type="ARBA" id="ARBA00022701"/>
    </source>
</evidence>
<evidence type="ECO:0000256" key="1">
    <source>
        <dbReference type="ARBA" id="ARBA00004245"/>
    </source>
</evidence>
<evidence type="ECO:0000256" key="3">
    <source>
        <dbReference type="ARBA" id="ARBA00022741"/>
    </source>
</evidence>
<dbReference type="EMBL" id="CADEPI010000081">
    <property type="protein sequence ID" value="CAB3373101.1"/>
    <property type="molecule type" value="Genomic_DNA"/>
</dbReference>
<feature type="coiled-coil region" evidence="9">
    <location>
        <begin position="538"/>
        <end position="565"/>
    </location>
</feature>
<dbReference type="PROSITE" id="PS50067">
    <property type="entry name" value="KINESIN_MOTOR_2"/>
    <property type="match status" value="1"/>
</dbReference>
<dbReference type="InterPro" id="IPR036961">
    <property type="entry name" value="Kinesin_motor_dom_sf"/>
</dbReference>
<organism evidence="12 13">
    <name type="scientific">Cloeon dipterum</name>
    <dbReference type="NCBI Taxonomy" id="197152"/>
    <lineage>
        <taxon>Eukaryota</taxon>
        <taxon>Metazoa</taxon>
        <taxon>Ecdysozoa</taxon>
        <taxon>Arthropoda</taxon>
        <taxon>Hexapoda</taxon>
        <taxon>Insecta</taxon>
        <taxon>Pterygota</taxon>
        <taxon>Palaeoptera</taxon>
        <taxon>Ephemeroptera</taxon>
        <taxon>Pisciforma</taxon>
        <taxon>Baetidae</taxon>
        <taxon>Cloeon</taxon>
    </lineage>
</organism>
<evidence type="ECO:0000256" key="5">
    <source>
        <dbReference type="ARBA" id="ARBA00023054"/>
    </source>
</evidence>
<keyword evidence="4 8" id="KW-0067">ATP-binding</keyword>
<evidence type="ECO:0000256" key="8">
    <source>
        <dbReference type="PROSITE-ProRule" id="PRU00283"/>
    </source>
</evidence>
<protein>
    <recommendedName>
        <fullName evidence="11">Kinesin motor domain-containing protein</fullName>
    </recommendedName>
</protein>
<name>A0A8S1CUX9_9INSE</name>
<feature type="coiled-coil region" evidence="9">
    <location>
        <begin position="425"/>
        <end position="459"/>
    </location>
</feature>
<comment type="similarity">
    <text evidence="8">Belongs to the TRAFAC class myosin-kinesin ATPase superfamily. Kinesin family.</text>
</comment>
<keyword evidence="7" id="KW-0206">Cytoskeleton</keyword>
<evidence type="ECO:0000313" key="12">
    <source>
        <dbReference type="EMBL" id="CAB3373101.1"/>
    </source>
</evidence>
<dbReference type="GO" id="GO:0003777">
    <property type="term" value="F:microtubule motor activity"/>
    <property type="evidence" value="ECO:0007669"/>
    <property type="project" value="InterPro"/>
</dbReference>
<comment type="caution">
    <text evidence="12">The sequence shown here is derived from an EMBL/GenBank/DDBJ whole genome shotgun (WGS) entry which is preliminary data.</text>
</comment>
<dbReference type="GO" id="GO:0005524">
    <property type="term" value="F:ATP binding"/>
    <property type="evidence" value="ECO:0007669"/>
    <property type="project" value="UniProtKB-UniRule"/>
</dbReference>
<accession>A0A8S1CUX9</accession>
<sequence length="720" mass="80412">MTFTLTLESPNWTARIGMEHWDNRLKQHRAIFPVNTVNILTGYSNMYACQGSSQGSGSTASSKSSAVQRAPLKVVVRVRPLLGNEARAWNTIRVLSEQTLMFGPKVENAAADAWGHGFAGDGARGNKDLIFSFDRVFGPDCNNRDVYGASIQETISKLIDGFNCSIFAYGPTGSGKTHTMLGNPDEKGLIYLLLSDMYTRIQNEKSIISFVINISYLEVYNENVRDLLSPNSNCLKLQEDGSEIFVQGLRWFCPSSLEQVMLMLQNGNSQRTQHPTDANAESSRSHAVFQVRMKLTRKDENGSVVSKNVVRLSMIDLAGSERAAANNNNAQRLHEGANINKSLLALGNCIQSLAFGRNHVPYRDSKLTRLLKGALGGNSYTVMIANVSPSNRAYEETCNTLRYASRAKDIKNCIRKVVEKPDCVVAGLNLALDQARRKIATLTAEKEELRNKILAAETTQKDDLLEKMETLLTIMKDVLSAKQAEAIATDLAATLECHLEEMSARYDEKIEKIQRLKSFALCGDISVEKIQEQRAVKCASMKAQLRAAKLELKKANDAALAAELDLEQWLVENEKPWTDLIGVFKQLKEYKSLSNFVVCQVQKNHCKSALEKKVTEKNELHQMSRCNVTREMISNYRKIQDLIKNNHQDASEGLQLQSPTEQHQPQPFSFRDTPSYKVHPHNQRAATYRPHMPTPFTLKDTPPRSKTAYSNCTPPAAGSE</sequence>
<evidence type="ECO:0000313" key="13">
    <source>
        <dbReference type="Proteomes" id="UP000494165"/>
    </source>
</evidence>
<feature type="region of interest" description="Disordered" evidence="10">
    <location>
        <begin position="687"/>
        <end position="720"/>
    </location>
</feature>
<dbReference type="PANTHER" id="PTHR47968:SF13">
    <property type="entry name" value="KINESIN-LIKE PROTEIN KIF19 ISOFORM X1"/>
    <property type="match status" value="1"/>
</dbReference>